<proteinExistence type="predicted"/>
<accession>A0A9W6MNU2</accession>
<name>A0A9W6MNU2_9PROT</name>
<comment type="caution">
    <text evidence="1">The sequence shown here is derived from an EMBL/GenBank/DDBJ whole genome shotgun (WGS) entry which is preliminary data.</text>
</comment>
<protein>
    <submittedName>
        <fullName evidence="1">Uncharacterized protein</fullName>
    </submittedName>
</protein>
<reference evidence="1" key="1">
    <citation type="journal article" date="2014" name="Int. J. Syst. Evol. Microbiol.">
        <title>Complete genome sequence of Corynebacterium casei LMG S-19264T (=DSM 44701T), isolated from a smear-ripened cheese.</title>
        <authorList>
            <consortium name="US DOE Joint Genome Institute (JGI-PGF)"/>
            <person name="Walter F."/>
            <person name="Albersmeier A."/>
            <person name="Kalinowski J."/>
            <person name="Ruckert C."/>
        </authorList>
    </citation>
    <scope>NUCLEOTIDE SEQUENCE</scope>
    <source>
        <strain evidence="1">VKM B-1513</strain>
    </source>
</reference>
<evidence type="ECO:0000313" key="1">
    <source>
        <dbReference type="EMBL" id="GLK52259.1"/>
    </source>
</evidence>
<gene>
    <name evidence="1" type="ORF">GCM10017621_17670</name>
</gene>
<sequence length="90" mass="10217">MKRLANNKRGRLSEGESLLLAEARRKTSDLERQNAVLIASHQAMITAVGELGDMRAWRRFFEDYQHILDYLEEGGALGQNDAEITELDRG</sequence>
<reference evidence="1" key="2">
    <citation type="submission" date="2023-01" db="EMBL/GenBank/DDBJ databases">
        <authorList>
            <person name="Sun Q."/>
            <person name="Evtushenko L."/>
        </authorList>
    </citation>
    <scope>NUCLEOTIDE SEQUENCE</scope>
    <source>
        <strain evidence="1">VKM B-1513</strain>
    </source>
</reference>
<evidence type="ECO:0000313" key="2">
    <source>
        <dbReference type="Proteomes" id="UP001143486"/>
    </source>
</evidence>
<organism evidence="1 2">
    <name type="scientific">Maricaulis virginensis</name>
    <dbReference type="NCBI Taxonomy" id="144022"/>
    <lineage>
        <taxon>Bacteria</taxon>
        <taxon>Pseudomonadati</taxon>
        <taxon>Pseudomonadota</taxon>
        <taxon>Alphaproteobacteria</taxon>
        <taxon>Maricaulales</taxon>
        <taxon>Maricaulaceae</taxon>
        <taxon>Maricaulis</taxon>
    </lineage>
</organism>
<dbReference type="EMBL" id="BSFE01000004">
    <property type="protein sequence ID" value="GLK52259.1"/>
    <property type="molecule type" value="Genomic_DNA"/>
</dbReference>
<dbReference type="AlphaFoldDB" id="A0A9W6MNU2"/>
<dbReference type="Proteomes" id="UP001143486">
    <property type="component" value="Unassembled WGS sequence"/>
</dbReference>
<keyword evidence="2" id="KW-1185">Reference proteome</keyword>